<dbReference type="EMBL" id="SJPF01000001">
    <property type="protein sequence ID" value="TWT38726.1"/>
    <property type="molecule type" value="Genomic_DNA"/>
</dbReference>
<dbReference type="Pfam" id="PF00669">
    <property type="entry name" value="Flagellin_N"/>
    <property type="match status" value="1"/>
</dbReference>
<keyword evidence="5" id="KW-0282">Flagellum</keyword>
<dbReference type="GO" id="GO:0005576">
    <property type="term" value="C:extracellular region"/>
    <property type="evidence" value="ECO:0007669"/>
    <property type="project" value="UniProtKB-SubCell"/>
</dbReference>
<reference evidence="5 6" key="1">
    <citation type="submission" date="2019-02" db="EMBL/GenBank/DDBJ databases">
        <title>Deep-cultivation of Planctomycetes and their phenomic and genomic characterization uncovers novel biology.</title>
        <authorList>
            <person name="Wiegand S."/>
            <person name="Jogler M."/>
            <person name="Boedeker C."/>
            <person name="Pinto D."/>
            <person name="Vollmers J."/>
            <person name="Rivas-Marin E."/>
            <person name="Kohn T."/>
            <person name="Peeters S.H."/>
            <person name="Heuer A."/>
            <person name="Rast P."/>
            <person name="Oberbeckmann S."/>
            <person name="Bunk B."/>
            <person name="Jeske O."/>
            <person name="Meyerdierks A."/>
            <person name="Storesund J.E."/>
            <person name="Kallscheuer N."/>
            <person name="Luecker S."/>
            <person name="Lage O.M."/>
            <person name="Pohl T."/>
            <person name="Merkel B.J."/>
            <person name="Hornburger P."/>
            <person name="Mueller R.-W."/>
            <person name="Bruemmer F."/>
            <person name="Labrenz M."/>
            <person name="Spormann A.M."/>
            <person name="Op Den Camp H."/>
            <person name="Overmann J."/>
            <person name="Amann R."/>
            <person name="Jetten M.S.M."/>
            <person name="Mascher T."/>
            <person name="Medema M.H."/>
            <person name="Devos D.P."/>
            <person name="Kaster A.-K."/>
            <person name="Ovreas L."/>
            <person name="Rohde M."/>
            <person name="Galperin M.Y."/>
            <person name="Jogler C."/>
        </authorList>
    </citation>
    <scope>NUCLEOTIDE SEQUENCE [LARGE SCALE GENOMIC DNA]</scope>
    <source>
        <strain evidence="5 6">Enr8</strain>
    </source>
</reference>
<accession>A0A5C5VJD9</accession>
<evidence type="ECO:0000256" key="3">
    <source>
        <dbReference type="ARBA" id="ARBA00023143"/>
    </source>
</evidence>
<feature type="domain" description="Flagellin N-terminal" evidence="4">
    <location>
        <begin position="12"/>
        <end position="142"/>
    </location>
</feature>
<evidence type="ECO:0000313" key="6">
    <source>
        <dbReference type="Proteomes" id="UP000318878"/>
    </source>
</evidence>
<keyword evidence="6" id="KW-1185">Reference proteome</keyword>
<dbReference type="Proteomes" id="UP000318878">
    <property type="component" value="Unassembled WGS sequence"/>
</dbReference>
<sequence>MIRIGAQLNGLERTLLNNLNKANTAAAQNALRLSTGKNVNYPSDDPAAFFALSGFETRLKVVNSTLVQVDKASSIAAESQLALDLIRTQIDVIRSTLLEDEDLSLTPTERSDKQLAIDSALQEIDRLSGTEVNGRRILDGSSDFRVSGQLTGQVRSVDVYSLGAPTSLTSAKPAELTYTGSNRAISADANITLTGAFGSATIELTQDQSLQSAAAEINARTSITGIRATASDNELSLESIFNGDAASIAVAVNSGAFGVTGGNGDGTAQGSDGLLASQPSIAGTVLEAATQGSLTYAGAGGLITADASFTLTGATGAASISVTNGETLSEVADRINAQSHATGVLADVDGDDLNLTSINYGTSATVAVVVDSGAFGVTGGNGDGTAQGTNAVAEINGKVISGNQAATAAAITHTELSGQLQGDVDFTLTGDLGSFAFSFNNGDALATLASAINLQSGVTGIAASVSTDGFDLVLESVAQGAGATIDLEVTDGEFDLTVDEEATATSYVAAQQAELIYEGADGRATDAASFDLTGLDGTTSASIVIAAGDTLSSVAQKVNQETLNTGVAARAVGDQLVIYSVEFGTDAFVDLDINSGTFDTTGGDVDLIATGVDQQITVAGQNEVTNLYAVDGNRFYVNDNGNSFTIEFTGGFSGDFQTIRLSDAPTLKFNLSTAIGDITTLALPAATTSRLGGFSGVLADLRTGGLFAGLGGNTSAAIRVVDEALAELTLIEGRVDAFADGAVASSSALLTGLKSTLEDSIDSINEVNEDEESLLLEKNRQLADSVLASLAILSDQRSKIVQLIERMAGLS</sequence>
<dbReference type="OrthoDB" id="231949at2"/>
<evidence type="ECO:0000256" key="1">
    <source>
        <dbReference type="ARBA" id="ARBA00004365"/>
    </source>
</evidence>
<dbReference type="GO" id="GO:0005198">
    <property type="term" value="F:structural molecule activity"/>
    <property type="evidence" value="ECO:0007669"/>
    <property type="project" value="InterPro"/>
</dbReference>
<comment type="subcellular location">
    <subcellularLocation>
        <location evidence="1">Bacterial flagellum</location>
    </subcellularLocation>
    <subcellularLocation>
        <location evidence="2">Secreted</location>
    </subcellularLocation>
</comment>
<dbReference type="SUPFAM" id="SSF64518">
    <property type="entry name" value="Phase 1 flagellin"/>
    <property type="match status" value="1"/>
</dbReference>
<dbReference type="PANTHER" id="PTHR42792:SF2">
    <property type="entry name" value="FLAGELLIN"/>
    <property type="match status" value="1"/>
</dbReference>
<dbReference type="InterPro" id="IPR001492">
    <property type="entry name" value="Flagellin"/>
</dbReference>
<gene>
    <name evidence="5" type="ORF">Enr8_04200</name>
</gene>
<keyword evidence="5" id="KW-0969">Cilium</keyword>
<protein>
    <submittedName>
        <fullName evidence="5">Flagellin</fullName>
    </submittedName>
</protein>
<dbReference type="RefSeq" id="WP_146428957.1">
    <property type="nucleotide sequence ID" value="NZ_SJPF01000001.1"/>
</dbReference>
<name>A0A5C5VJD9_9BACT</name>
<organism evidence="5 6">
    <name type="scientific">Blastopirellula retiformator</name>
    <dbReference type="NCBI Taxonomy" id="2527970"/>
    <lineage>
        <taxon>Bacteria</taxon>
        <taxon>Pseudomonadati</taxon>
        <taxon>Planctomycetota</taxon>
        <taxon>Planctomycetia</taxon>
        <taxon>Pirellulales</taxon>
        <taxon>Pirellulaceae</taxon>
        <taxon>Blastopirellula</taxon>
    </lineage>
</organism>
<dbReference type="AlphaFoldDB" id="A0A5C5VJD9"/>
<dbReference type="PANTHER" id="PTHR42792">
    <property type="entry name" value="FLAGELLIN"/>
    <property type="match status" value="1"/>
</dbReference>
<evidence type="ECO:0000259" key="4">
    <source>
        <dbReference type="Pfam" id="PF00669"/>
    </source>
</evidence>
<keyword evidence="3" id="KW-0975">Bacterial flagellum</keyword>
<dbReference type="Gene3D" id="1.20.1330.10">
    <property type="entry name" value="f41 fragment of flagellin, N-terminal domain"/>
    <property type="match status" value="1"/>
</dbReference>
<dbReference type="InterPro" id="IPR001029">
    <property type="entry name" value="Flagellin_N"/>
</dbReference>
<dbReference type="Pfam" id="PF07196">
    <property type="entry name" value="Flagellin_IN"/>
    <property type="match status" value="3"/>
</dbReference>
<dbReference type="GO" id="GO:0009288">
    <property type="term" value="C:bacterial-type flagellum"/>
    <property type="evidence" value="ECO:0007669"/>
    <property type="project" value="UniProtKB-SubCell"/>
</dbReference>
<keyword evidence="5" id="KW-0966">Cell projection</keyword>
<dbReference type="InterPro" id="IPR010810">
    <property type="entry name" value="Flagellin_hook_IN_motif"/>
</dbReference>
<evidence type="ECO:0000313" key="5">
    <source>
        <dbReference type="EMBL" id="TWT38726.1"/>
    </source>
</evidence>
<evidence type="ECO:0000256" key="2">
    <source>
        <dbReference type="ARBA" id="ARBA00004613"/>
    </source>
</evidence>
<comment type="caution">
    <text evidence="5">The sequence shown here is derived from an EMBL/GenBank/DDBJ whole genome shotgun (WGS) entry which is preliminary data.</text>
</comment>
<proteinExistence type="predicted"/>